<reference evidence="10 11" key="1">
    <citation type="submission" date="2019-05" db="EMBL/GenBank/DDBJ databases">
        <title>Emergence of the Ug99 lineage of the wheat stem rust pathogen through somatic hybridization.</title>
        <authorList>
            <person name="Li F."/>
            <person name="Upadhyaya N.M."/>
            <person name="Sperschneider J."/>
            <person name="Matny O."/>
            <person name="Nguyen-Phuc H."/>
            <person name="Mago R."/>
            <person name="Raley C."/>
            <person name="Miller M.E."/>
            <person name="Silverstein K.A.T."/>
            <person name="Henningsen E."/>
            <person name="Hirsch C.D."/>
            <person name="Visser B."/>
            <person name="Pretorius Z.A."/>
            <person name="Steffenson B.J."/>
            <person name="Schwessinger B."/>
            <person name="Dodds P.N."/>
            <person name="Figueroa M."/>
        </authorList>
    </citation>
    <scope>NUCLEOTIDE SEQUENCE [LARGE SCALE GENOMIC DNA]</scope>
    <source>
        <strain evidence="8">21-0</strain>
        <strain evidence="9 11">Ug99</strain>
    </source>
</reference>
<keyword evidence="10" id="KW-1185">Reference proteome</keyword>
<keyword evidence="4 7" id="KW-1133">Transmembrane helix</keyword>
<evidence type="ECO:0000256" key="3">
    <source>
        <dbReference type="ARBA" id="ARBA00022692"/>
    </source>
</evidence>
<evidence type="ECO:0000256" key="1">
    <source>
        <dbReference type="ARBA" id="ARBA00004370"/>
    </source>
</evidence>
<evidence type="ECO:0000256" key="4">
    <source>
        <dbReference type="ARBA" id="ARBA00022989"/>
    </source>
</evidence>
<dbReference type="PANTHER" id="PTHR21659:SF112">
    <property type="entry name" value="PROTEIN SNA2-RELATED"/>
    <property type="match status" value="1"/>
</dbReference>
<dbReference type="EMBL" id="VSWC01000106">
    <property type="protein sequence ID" value="KAA1085665.1"/>
    <property type="molecule type" value="Genomic_DNA"/>
</dbReference>
<dbReference type="OrthoDB" id="2802411at2759"/>
<evidence type="ECO:0008006" key="12">
    <source>
        <dbReference type="Google" id="ProtNLM"/>
    </source>
</evidence>
<comment type="similarity">
    <text evidence="2">Belongs to the UPF0057 (PMP3) family.</text>
</comment>
<dbReference type="PANTHER" id="PTHR21659">
    <property type="entry name" value="HYDROPHOBIC PROTEIN RCI2 LOW TEMPERATURE AND SALT RESPONSIVE PROTEIN LTI6 -RELATED"/>
    <property type="match status" value="1"/>
</dbReference>
<protein>
    <recommendedName>
        <fullName evidence="12">Plasma membrane proteolipid Pmp3</fullName>
    </recommendedName>
</protein>
<keyword evidence="5 7" id="KW-0472">Membrane</keyword>
<evidence type="ECO:0000256" key="2">
    <source>
        <dbReference type="ARBA" id="ARBA00009530"/>
    </source>
</evidence>
<dbReference type="InterPro" id="IPR000612">
    <property type="entry name" value="PMP3"/>
</dbReference>
<name>A0A5B0SDP7_PUCGR</name>
<dbReference type="GO" id="GO:0016020">
    <property type="term" value="C:membrane"/>
    <property type="evidence" value="ECO:0007669"/>
    <property type="project" value="UniProtKB-SubCell"/>
</dbReference>
<gene>
    <name evidence="8" type="ORF">PGT21_014358</name>
    <name evidence="9" type="ORF">PGTUg99_026923</name>
</gene>
<evidence type="ECO:0000313" key="10">
    <source>
        <dbReference type="Proteomes" id="UP000324748"/>
    </source>
</evidence>
<evidence type="ECO:0000256" key="5">
    <source>
        <dbReference type="ARBA" id="ARBA00023136"/>
    </source>
</evidence>
<dbReference type="AlphaFoldDB" id="A0A5B0SDP7"/>
<feature type="region of interest" description="Disordered" evidence="6">
    <location>
        <begin position="151"/>
        <end position="183"/>
    </location>
</feature>
<keyword evidence="3 7" id="KW-0812">Transmembrane</keyword>
<dbReference type="Proteomes" id="UP000325313">
    <property type="component" value="Unassembled WGS sequence"/>
</dbReference>
<evidence type="ECO:0000256" key="6">
    <source>
        <dbReference type="SAM" id="MobiDB-lite"/>
    </source>
</evidence>
<accession>A0A5B0SDP7</accession>
<dbReference type="Pfam" id="PF01679">
    <property type="entry name" value="Pmp3"/>
    <property type="match status" value="1"/>
</dbReference>
<evidence type="ECO:0000313" key="9">
    <source>
        <dbReference type="EMBL" id="KAA1136078.1"/>
    </source>
</evidence>
<comment type="subcellular location">
    <subcellularLocation>
        <location evidence="1">Membrane</location>
    </subcellularLocation>
</comment>
<evidence type="ECO:0000313" key="11">
    <source>
        <dbReference type="Proteomes" id="UP000325313"/>
    </source>
</evidence>
<proteinExistence type="inferred from homology"/>
<dbReference type="Proteomes" id="UP000324748">
    <property type="component" value="Unassembled WGS sequence"/>
</dbReference>
<feature type="transmembrane region" description="Helical" evidence="7">
    <location>
        <begin position="121"/>
        <end position="143"/>
    </location>
</feature>
<evidence type="ECO:0000313" key="8">
    <source>
        <dbReference type="EMBL" id="KAA1085665.1"/>
    </source>
</evidence>
<organism evidence="9 11">
    <name type="scientific">Puccinia graminis f. sp. tritici</name>
    <dbReference type="NCBI Taxonomy" id="56615"/>
    <lineage>
        <taxon>Eukaryota</taxon>
        <taxon>Fungi</taxon>
        <taxon>Dikarya</taxon>
        <taxon>Basidiomycota</taxon>
        <taxon>Pucciniomycotina</taxon>
        <taxon>Pucciniomycetes</taxon>
        <taxon>Pucciniales</taxon>
        <taxon>Pucciniaceae</taxon>
        <taxon>Puccinia</taxon>
    </lineage>
</organism>
<dbReference type="EMBL" id="VDEP01000036">
    <property type="protein sequence ID" value="KAA1136078.1"/>
    <property type="molecule type" value="Genomic_DNA"/>
</dbReference>
<comment type="caution">
    <text evidence="9">The sequence shown here is derived from an EMBL/GenBank/DDBJ whole genome shotgun (WGS) entry which is preliminary data.</text>
</comment>
<evidence type="ECO:0000256" key="7">
    <source>
        <dbReference type="SAM" id="Phobius"/>
    </source>
</evidence>
<sequence length="183" mass="20590">MIVVERPRDAVDAGTTLQASTCRPRDPRVTGSHRLALRERLSPTSSLWRSLWSEERSKGKPSCERYPEVQTCPAVYIESTKKLSIMVHSNPSSSTDVLLYFLAIFVPPASVFIKRQCSADFWINVALFILGWIPGVIHAWWIISKHPDTSTAAHPHQHSQHENTPHGYQPVPNYGSVPPPPFK</sequence>